<dbReference type="Gene3D" id="2.40.160.60">
    <property type="entry name" value="Outer membrane protein transport protein (OMPP1/FadL/TodX)"/>
    <property type="match status" value="1"/>
</dbReference>
<evidence type="ECO:0000259" key="1">
    <source>
        <dbReference type="Pfam" id="PF19572"/>
    </source>
</evidence>
<evidence type="ECO:0000313" key="2">
    <source>
        <dbReference type="EMBL" id="SVA82344.1"/>
    </source>
</evidence>
<dbReference type="Pfam" id="PF19572">
    <property type="entry name" value="PorV"/>
    <property type="match status" value="1"/>
</dbReference>
<proteinExistence type="predicted"/>
<protein>
    <recommendedName>
        <fullName evidence="1">Type IX secretion system protein PorV domain-containing protein</fullName>
    </recommendedName>
</protein>
<name>A0A381YZK0_9ZZZZ</name>
<dbReference type="NCBIfam" id="NF033709">
    <property type="entry name" value="PorV_fam"/>
    <property type="match status" value="1"/>
</dbReference>
<dbReference type="InterPro" id="IPR045741">
    <property type="entry name" value="PorV"/>
</dbReference>
<accession>A0A381YZK0</accession>
<sequence length="450" mass="49567">MKRLGAVLHLCTILSGLVFAQSEAGSIFLLIAPGARAGGMGEAQVAVADDAYASYWNPAGLGFLDGSELAMMHVNWLPGLADDLFYEFLAFRRQYPTFGTIGGHVIFLNLGEQIRTSETGEELGTFTSYMTALSLSYSALISQDKSFGLNAKISYQHLVEIGAGSERGKGTSTDFGFDLGYMQKNWLLNNLTIGMNLSNIGPKVSFIDPDQADPQPTNLSIGINYAIVKTEYNKLNIVYDVDKLLVASYPDMDWDNNGYIGGYDEDGNDSPGNDYNKAGKIEIAHTDPIYFALFTSWVDDWFLGGDIDKAVSGEYGDKVIGGWTWNLSLDANGNGKPDSDEMEKTIGADPGDSDWGIYNEWGQKEVGSNEDRSLTDELDKLVHNTGIEYWYGKYFAMRSGYYYDKTGKISNPTFGIGLRFAGYGFDFGYTYGEPGHPLTNTMRFSLNMEF</sequence>
<reference evidence="2" key="1">
    <citation type="submission" date="2018-05" db="EMBL/GenBank/DDBJ databases">
        <authorList>
            <person name="Lanie J.A."/>
            <person name="Ng W.-L."/>
            <person name="Kazmierczak K.M."/>
            <person name="Andrzejewski T.M."/>
            <person name="Davidsen T.M."/>
            <person name="Wayne K.J."/>
            <person name="Tettelin H."/>
            <person name="Glass J.I."/>
            <person name="Rusch D."/>
            <person name="Podicherti R."/>
            <person name="Tsui H.-C.T."/>
            <person name="Winkler M.E."/>
        </authorList>
    </citation>
    <scope>NUCLEOTIDE SEQUENCE</scope>
</reference>
<dbReference type="EMBL" id="UINC01019449">
    <property type="protein sequence ID" value="SVA82344.1"/>
    <property type="molecule type" value="Genomic_DNA"/>
</dbReference>
<dbReference type="AlphaFoldDB" id="A0A381YZK0"/>
<organism evidence="2">
    <name type="scientific">marine metagenome</name>
    <dbReference type="NCBI Taxonomy" id="408172"/>
    <lineage>
        <taxon>unclassified sequences</taxon>
        <taxon>metagenomes</taxon>
        <taxon>ecological metagenomes</taxon>
    </lineage>
</organism>
<feature type="domain" description="Type IX secretion system protein PorV" evidence="1">
    <location>
        <begin position="26"/>
        <end position="248"/>
    </location>
</feature>
<gene>
    <name evidence="2" type="ORF">METZ01_LOCUS135198</name>
</gene>